<dbReference type="InterPro" id="IPR028098">
    <property type="entry name" value="Glyco_trans_4-like_N"/>
</dbReference>
<proteinExistence type="predicted"/>
<keyword evidence="1" id="KW-0808">Transferase</keyword>
<feature type="domain" description="Glycosyltransferase subfamily 4-like N-terminal" evidence="2">
    <location>
        <begin position="7"/>
        <end position="165"/>
    </location>
</feature>
<protein>
    <recommendedName>
        <fullName evidence="2">Glycosyltransferase subfamily 4-like N-terminal domain-containing protein</fullName>
    </recommendedName>
</protein>
<evidence type="ECO:0000259" key="2">
    <source>
        <dbReference type="Pfam" id="PF13439"/>
    </source>
</evidence>
<dbReference type="Pfam" id="PF13439">
    <property type="entry name" value="Glyco_transf_4"/>
    <property type="match status" value="1"/>
</dbReference>
<reference evidence="3" key="1">
    <citation type="journal article" date="2014" name="Front. Microbiol.">
        <title>High frequency of phylogenetically diverse reductive dehalogenase-homologous genes in deep subseafloor sedimentary metagenomes.</title>
        <authorList>
            <person name="Kawai M."/>
            <person name="Futagami T."/>
            <person name="Toyoda A."/>
            <person name="Takaki Y."/>
            <person name="Nishi S."/>
            <person name="Hori S."/>
            <person name="Arai W."/>
            <person name="Tsubouchi T."/>
            <person name="Morono Y."/>
            <person name="Uchiyama I."/>
            <person name="Ito T."/>
            <person name="Fujiyama A."/>
            <person name="Inagaki F."/>
            <person name="Takami H."/>
        </authorList>
    </citation>
    <scope>NUCLEOTIDE SEQUENCE</scope>
    <source>
        <strain evidence="3">Expedition CK06-06</strain>
    </source>
</reference>
<feature type="non-terminal residue" evidence="3">
    <location>
        <position position="1"/>
    </location>
</feature>
<feature type="non-terminal residue" evidence="3">
    <location>
        <position position="255"/>
    </location>
</feature>
<dbReference type="Gene3D" id="3.40.50.2000">
    <property type="entry name" value="Glycogen Phosphorylase B"/>
    <property type="match status" value="2"/>
</dbReference>
<dbReference type="PANTHER" id="PTHR46401:SF2">
    <property type="entry name" value="GLYCOSYLTRANSFERASE WBBK-RELATED"/>
    <property type="match status" value="1"/>
</dbReference>
<gene>
    <name evidence="3" type="ORF">S03H2_55048</name>
</gene>
<evidence type="ECO:0000256" key="1">
    <source>
        <dbReference type="ARBA" id="ARBA00022679"/>
    </source>
</evidence>
<sequence length="255" mass="28911">DLMPHRDLGMKVGIIAPITRTGEYRYSQYLIKGLKERGISIEILNNLILNRPRTRIFIGSALLSKMIEGKNISILHNLDNLAPYLFKPRGTNTKFILTVHDIAPITLPHIGNPIMKLDFKIVLPKIILNSDYVITPSHSTKNDLVLNFGTDENKIGVVPQGVDLSIFYPRAQERVIRKYGIWGRYILYVGNDNPRKNLGNLILSYCKISNNIPHNLVLAGPINKRGVRKIISNYSHPKNSKDRLLSRVIIPAYID</sequence>
<accession>X1JPA1</accession>
<name>X1JPA1_9ZZZZ</name>
<comment type="caution">
    <text evidence="3">The sequence shown here is derived from an EMBL/GenBank/DDBJ whole genome shotgun (WGS) entry which is preliminary data.</text>
</comment>
<dbReference type="AlphaFoldDB" id="X1JPA1"/>
<dbReference type="EMBL" id="BARU01035137">
    <property type="protein sequence ID" value="GAH71618.1"/>
    <property type="molecule type" value="Genomic_DNA"/>
</dbReference>
<dbReference type="SUPFAM" id="SSF53756">
    <property type="entry name" value="UDP-Glycosyltransferase/glycogen phosphorylase"/>
    <property type="match status" value="1"/>
</dbReference>
<evidence type="ECO:0000313" key="3">
    <source>
        <dbReference type="EMBL" id="GAH71618.1"/>
    </source>
</evidence>
<organism evidence="3">
    <name type="scientific">marine sediment metagenome</name>
    <dbReference type="NCBI Taxonomy" id="412755"/>
    <lineage>
        <taxon>unclassified sequences</taxon>
        <taxon>metagenomes</taxon>
        <taxon>ecological metagenomes</taxon>
    </lineage>
</organism>
<dbReference type="PANTHER" id="PTHR46401">
    <property type="entry name" value="GLYCOSYLTRANSFERASE WBBK-RELATED"/>
    <property type="match status" value="1"/>
</dbReference>
<dbReference type="GO" id="GO:0016757">
    <property type="term" value="F:glycosyltransferase activity"/>
    <property type="evidence" value="ECO:0007669"/>
    <property type="project" value="TreeGrafter"/>
</dbReference>